<dbReference type="EMBL" id="HE612865">
    <property type="protein sequence ID" value="CCE64995.1"/>
    <property type="molecule type" value="Genomic_DNA"/>
</dbReference>
<organism evidence="1 2">
    <name type="scientific">Tetrapisispora phaffii (strain ATCC 24235 / CBS 4417 / NBRC 1672 / NRRL Y-8282 / UCD 70-5)</name>
    <name type="common">Yeast</name>
    <name type="synonym">Fabospora phaffii</name>
    <dbReference type="NCBI Taxonomy" id="1071381"/>
    <lineage>
        <taxon>Eukaryota</taxon>
        <taxon>Fungi</taxon>
        <taxon>Dikarya</taxon>
        <taxon>Ascomycota</taxon>
        <taxon>Saccharomycotina</taxon>
        <taxon>Saccharomycetes</taxon>
        <taxon>Saccharomycetales</taxon>
        <taxon>Saccharomycetaceae</taxon>
        <taxon>Tetrapisispora</taxon>
    </lineage>
</organism>
<dbReference type="OrthoDB" id="4069787at2759"/>
<reference evidence="1 2" key="1">
    <citation type="journal article" date="2011" name="Proc. Natl. Acad. Sci. U.S.A.">
        <title>Evolutionary erosion of yeast sex chromosomes by mating-type switching accidents.</title>
        <authorList>
            <person name="Gordon J.L."/>
            <person name="Armisen D."/>
            <person name="Proux-Wera E."/>
            <person name="Oheigeartaigh S.S."/>
            <person name="Byrne K.P."/>
            <person name="Wolfe K.H."/>
        </authorList>
    </citation>
    <scope>NUCLEOTIDE SEQUENCE [LARGE SCALE GENOMIC DNA]</scope>
    <source>
        <strain evidence="2">ATCC 24235 / CBS 4417 / NBRC 1672 / NRRL Y-8282 / UCD 70-5</strain>
    </source>
</reference>
<gene>
    <name evidence="1" type="primary">TPHA0J01740</name>
    <name evidence="1" type="ordered locus">TPHA_0J01740</name>
</gene>
<name>G8BYQ3_TETPH</name>
<sequence>MRIFTCALRGLHTQSRVPPRSLLIKQAIRLGKIKHPSNDQLISDSLKDLKAMFQPSASTQDDEDLDIIRKQNNVIVNVNNGKYTKLMVSKLGLVEKDMKFEDASILINNFKKLSWDELQFIIDATEYQYPNDTNWNKLPVFIKQLQYYIGYGSYGPRESIPFAHSNGIPMDFTYNHSSRMIQDKHQVIKRLSSERLTNINSIYKNESLDYFTKYVVIFS</sequence>
<keyword evidence="2" id="KW-1185">Reference proteome</keyword>
<dbReference type="Proteomes" id="UP000005666">
    <property type="component" value="Chromosome 10"/>
</dbReference>
<dbReference type="GeneID" id="11533054"/>
<dbReference type="RefSeq" id="XP_003687429.1">
    <property type="nucleotide sequence ID" value="XM_003687381.1"/>
</dbReference>
<dbReference type="AlphaFoldDB" id="G8BYQ3"/>
<dbReference type="eggNOG" id="ENOG502S4Y0">
    <property type="taxonomic scope" value="Eukaryota"/>
</dbReference>
<protein>
    <submittedName>
        <fullName evidence="1">Uncharacterized protein</fullName>
    </submittedName>
</protein>
<dbReference type="HOGENOM" id="CLU_094335_0_0_1"/>
<dbReference type="KEGG" id="tpf:TPHA_0J01740"/>
<accession>G8BYQ3</accession>
<proteinExistence type="predicted"/>
<evidence type="ECO:0000313" key="2">
    <source>
        <dbReference type="Proteomes" id="UP000005666"/>
    </source>
</evidence>
<evidence type="ECO:0000313" key="1">
    <source>
        <dbReference type="EMBL" id="CCE64995.1"/>
    </source>
</evidence>
<dbReference type="OMA" id="DAMIHRE"/>